<protein>
    <submittedName>
        <fullName evidence="2">Alginate lyase</fullName>
    </submittedName>
</protein>
<dbReference type="Pfam" id="PF14592">
    <property type="entry name" value="Chondroitinas_B"/>
    <property type="match status" value="1"/>
</dbReference>
<dbReference type="Gene3D" id="2.160.20.10">
    <property type="entry name" value="Single-stranded right-handed beta-helix, Pectin lyase-like"/>
    <property type="match status" value="1"/>
</dbReference>
<evidence type="ECO:0000256" key="1">
    <source>
        <dbReference type="SAM" id="SignalP"/>
    </source>
</evidence>
<dbReference type="CDD" id="cd14251">
    <property type="entry name" value="PL-6"/>
    <property type="match status" value="1"/>
</dbReference>
<dbReference type="EMBL" id="MCZF01000323">
    <property type="protein sequence ID" value="PMM38884.1"/>
    <property type="molecule type" value="Genomic_DNA"/>
</dbReference>
<dbReference type="InterPro" id="IPR012334">
    <property type="entry name" value="Pectin_lyas_fold"/>
</dbReference>
<dbReference type="InterPro" id="IPR011050">
    <property type="entry name" value="Pectin_lyase_fold/virulence"/>
</dbReference>
<dbReference type="GO" id="GO:0016829">
    <property type="term" value="F:lyase activity"/>
    <property type="evidence" value="ECO:0007669"/>
    <property type="project" value="UniProtKB-KW"/>
</dbReference>
<organism evidence="2 3">
    <name type="scientific">Vibrio splendidus</name>
    <dbReference type="NCBI Taxonomy" id="29497"/>
    <lineage>
        <taxon>Bacteria</taxon>
        <taxon>Pseudomonadati</taxon>
        <taxon>Pseudomonadota</taxon>
        <taxon>Gammaproteobacteria</taxon>
        <taxon>Vibrionales</taxon>
        <taxon>Vibrionaceae</taxon>
        <taxon>Vibrio</taxon>
    </lineage>
</organism>
<dbReference type="PROSITE" id="PS51257">
    <property type="entry name" value="PROKAR_LIPOPROTEIN"/>
    <property type="match status" value="1"/>
</dbReference>
<dbReference type="SMART" id="SM00710">
    <property type="entry name" value="PbH1"/>
    <property type="match status" value="6"/>
</dbReference>
<sequence>MYYEQKLLSVSIISAFTLAFATGCTTQEKTAPVVSVAEQAAPAISEIDRSYLLSSDRLTEVDGNTINVASEEQVAALKAQFENLKDGDEVVIPNGKYANLGQITITANDITVKAEQAGSVWLTGLVQFELKGDDITLDGLVFTEGGPNERFGGVRMMGDNNTLQNSTFYYFNHAYEYQPDERRSEYPRYLWVSLWGKDGKVINNRFEGKQKRGTLIGVQKDDSADNHLIANNIFMDQKPNQFNEFDIKEAIRYNGNSWEALRIGDSKSSQWDSNSKFVNNLMIDMDGERELVSVKSGGNTISGNTIFESSALISLRHGKGSSVENNIILGNKKNLTGGIRIYDEDHVIRNNYIANTRGRDGVIEGNADLRGGIVINTGIIDVANGEELDQSVKGKELNKQWTPKNITIENNSLVDTQWGIIYGNQTHRVSLFNNAEVEKIYAGVDIAFNNNVVDNSESPEFVSVRATEDYPLVDATYDNETYVGQVTASEQISSYSVELPKMTVENGINAYQGEGADVSKLAVVTAETAGPDYVLENTTK</sequence>
<accession>A0A2N7JHM6</accession>
<keyword evidence="2" id="KW-0456">Lyase</keyword>
<feature type="chain" id="PRO_5014698472" evidence="1">
    <location>
        <begin position="22"/>
        <end position="540"/>
    </location>
</feature>
<proteinExistence type="predicted"/>
<feature type="signal peptide" evidence="1">
    <location>
        <begin position="1"/>
        <end position="21"/>
    </location>
</feature>
<dbReference type="RefSeq" id="WP_102554453.1">
    <property type="nucleotide sequence ID" value="NZ_MCZF01000323.1"/>
</dbReference>
<reference evidence="3" key="1">
    <citation type="submission" date="2016-07" db="EMBL/GenBank/DDBJ databases">
        <title>Nontailed viruses are major unrecognized killers of bacteria in the ocean.</title>
        <authorList>
            <person name="Kauffman K."/>
            <person name="Hussain F."/>
            <person name="Yang J."/>
            <person name="Arevalo P."/>
            <person name="Brown J."/>
            <person name="Cutler M."/>
            <person name="Kelly L."/>
            <person name="Polz M.F."/>
        </authorList>
    </citation>
    <scope>NUCLEOTIDE SEQUENCE [LARGE SCALE GENOMIC DNA]</scope>
    <source>
        <strain evidence="3">10N.261.48.B5</strain>
    </source>
</reference>
<gene>
    <name evidence="2" type="ORF">BCT54_14920</name>
</gene>
<dbReference type="InterPro" id="IPR006626">
    <property type="entry name" value="PbH1"/>
</dbReference>
<comment type="caution">
    <text evidence="2">The sequence shown here is derived from an EMBL/GenBank/DDBJ whole genome shotgun (WGS) entry which is preliminary data.</text>
</comment>
<dbReference type="SUPFAM" id="SSF51126">
    <property type="entry name" value="Pectin lyase-like"/>
    <property type="match status" value="1"/>
</dbReference>
<dbReference type="Proteomes" id="UP000235533">
    <property type="component" value="Unassembled WGS sequence"/>
</dbReference>
<keyword evidence="1" id="KW-0732">Signal</keyword>
<evidence type="ECO:0000313" key="2">
    <source>
        <dbReference type="EMBL" id="PMM38884.1"/>
    </source>
</evidence>
<dbReference type="InterPro" id="IPR039513">
    <property type="entry name" value="PL-6"/>
</dbReference>
<name>A0A2N7JHM6_VIBSP</name>
<evidence type="ECO:0000313" key="3">
    <source>
        <dbReference type="Proteomes" id="UP000235533"/>
    </source>
</evidence>
<dbReference type="AlphaFoldDB" id="A0A2N7JHM6"/>